<dbReference type="EMBL" id="CAEZYR010000066">
    <property type="protein sequence ID" value="CAB4751159.1"/>
    <property type="molecule type" value="Genomic_DNA"/>
</dbReference>
<dbReference type="AlphaFoldDB" id="A0A6J7ISU5"/>
<keyword evidence="3 6" id="KW-0812">Transmembrane</keyword>
<dbReference type="InterPro" id="IPR025937">
    <property type="entry name" value="PDGLE_dom"/>
</dbReference>
<reference evidence="10" key="1">
    <citation type="submission" date="2020-05" db="EMBL/GenBank/DDBJ databases">
        <authorList>
            <person name="Chiriac C."/>
            <person name="Salcher M."/>
            <person name="Ghai R."/>
            <person name="Kavagutti S V."/>
        </authorList>
    </citation>
    <scope>NUCLEOTIDE SEQUENCE</scope>
</reference>
<gene>
    <name evidence="8" type="ORF">UFOPK2754_01813</name>
    <name evidence="9" type="ORF">UFOPK3139_02461</name>
    <name evidence="10" type="ORF">UFOPK3543_02828</name>
</gene>
<accession>A0A6J7ISU5</accession>
<feature type="domain" description="PDGLE" evidence="7">
    <location>
        <begin position="16"/>
        <end position="104"/>
    </location>
</feature>
<feature type="transmembrane region" description="Helical" evidence="6">
    <location>
        <begin position="81"/>
        <end position="102"/>
    </location>
</feature>
<evidence type="ECO:0000256" key="5">
    <source>
        <dbReference type="ARBA" id="ARBA00023136"/>
    </source>
</evidence>
<evidence type="ECO:0000313" key="10">
    <source>
        <dbReference type="EMBL" id="CAB4933831.1"/>
    </source>
</evidence>
<proteinExistence type="predicted"/>
<evidence type="ECO:0000256" key="2">
    <source>
        <dbReference type="ARBA" id="ARBA00022475"/>
    </source>
</evidence>
<evidence type="ECO:0000259" key="7">
    <source>
        <dbReference type="Pfam" id="PF13190"/>
    </source>
</evidence>
<comment type="subcellular location">
    <subcellularLocation>
        <location evidence="1">Cell membrane</location>
    </subcellularLocation>
</comment>
<keyword evidence="5 6" id="KW-0472">Membrane</keyword>
<keyword evidence="4 6" id="KW-1133">Transmembrane helix</keyword>
<evidence type="ECO:0000256" key="6">
    <source>
        <dbReference type="SAM" id="Phobius"/>
    </source>
</evidence>
<evidence type="ECO:0000256" key="3">
    <source>
        <dbReference type="ARBA" id="ARBA00022692"/>
    </source>
</evidence>
<dbReference type="GO" id="GO:0005886">
    <property type="term" value="C:plasma membrane"/>
    <property type="evidence" value="ECO:0007669"/>
    <property type="project" value="UniProtKB-SubCell"/>
</dbReference>
<organism evidence="10">
    <name type="scientific">freshwater metagenome</name>
    <dbReference type="NCBI Taxonomy" id="449393"/>
    <lineage>
        <taxon>unclassified sequences</taxon>
        <taxon>metagenomes</taxon>
        <taxon>ecological metagenomes</taxon>
    </lineage>
</organism>
<evidence type="ECO:0000313" key="8">
    <source>
        <dbReference type="EMBL" id="CAB4751159.1"/>
    </source>
</evidence>
<dbReference type="Pfam" id="PF13190">
    <property type="entry name" value="PDGLE"/>
    <property type="match status" value="1"/>
</dbReference>
<feature type="transmembrane region" description="Helical" evidence="6">
    <location>
        <begin position="12"/>
        <end position="31"/>
    </location>
</feature>
<name>A0A6J7ISU5_9ZZZZ</name>
<protein>
    <submittedName>
        <fullName evidence="10">Unannotated protein</fullName>
    </submittedName>
</protein>
<evidence type="ECO:0000313" key="9">
    <source>
        <dbReference type="EMBL" id="CAB4835440.1"/>
    </source>
</evidence>
<keyword evidence="2" id="KW-1003">Cell membrane</keyword>
<evidence type="ECO:0000256" key="1">
    <source>
        <dbReference type="ARBA" id="ARBA00004236"/>
    </source>
</evidence>
<sequence length="122" mass="12258">MPLVSSRKASGGTTAIVVAGLAVALALAFFVSPNVSSSPDGLEMVAAQLSIDTGERPHAMDDGTLADYTIRGVDDPALSKGLAGVIGVAATFSVATVGFALLRRTARRRVDVGAVPIPGPPS</sequence>
<dbReference type="EMBL" id="CAFBMH010000161">
    <property type="protein sequence ID" value="CAB4933831.1"/>
    <property type="molecule type" value="Genomic_DNA"/>
</dbReference>
<evidence type="ECO:0000256" key="4">
    <source>
        <dbReference type="ARBA" id="ARBA00022989"/>
    </source>
</evidence>
<dbReference type="EMBL" id="CAFABA010000126">
    <property type="protein sequence ID" value="CAB4835440.1"/>
    <property type="molecule type" value="Genomic_DNA"/>
</dbReference>